<feature type="domain" description="Glycosyltransferase 2-like" evidence="2">
    <location>
        <begin position="8"/>
        <end position="123"/>
    </location>
</feature>
<organism evidence="4 5">
    <name type="scientific">Zobellia barbeyronii</name>
    <dbReference type="NCBI Taxonomy" id="2748009"/>
    <lineage>
        <taxon>Bacteria</taxon>
        <taxon>Pseudomonadati</taxon>
        <taxon>Bacteroidota</taxon>
        <taxon>Flavobacteriia</taxon>
        <taxon>Flavobacteriales</taxon>
        <taxon>Flavobacteriaceae</taxon>
        <taxon>Zobellia</taxon>
    </lineage>
</organism>
<dbReference type="Pfam" id="PF00535">
    <property type="entry name" value="Glycos_transf_2"/>
    <property type="match status" value="1"/>
</dbReference>
<dbReference type="InterPro" id="IPR027791">
    <property type="entry name" value="Galactosyl_T_C"/>
</dbReference>
<evidence type="ECO:0000259" key="3">
    <source>
        <dbReference type="Pfam" id="PF02709"/>
    </source>
</evidence>
<dbReference type="Gene3D" id="3.90.550.10">
    <property type="entry name" value="Spore Coat Polysaccharide Biosynthesis Protein SpsA, Chain A"/>
    <property type="match status" value="1"/>
</dbReference>
<protein>
    <submittedName>
        <fullName evidence="4">Glycosyltransferase</fullName>
    </submittedName>
</protein>
<evidence type="ECO:0000256" key="1">
    <source>
        <dbReference type="ARBA" id="ARBA00022679"/>
    </source>
</evidence>
<dbReference type="InterPro" id="IPR050834">
    <property type="entry name" value="Glycosyltransf_2"/>
</dbReference>
<dbReference type="PANTHER" id="PTHR43685">
    <property type="entry name" value="GLYCOSYLTRANSFERASE"/>
    <property type="match status" value="1"/>
</dbReference>
<dbReference type="EMBL" id="JACATN010000007">
    <property type="protein sequence ID" value="MBT2163459.1"/>
    <property type="molecule type" value="Genomic_DNA"/>
</dbReference>
<reference evidence="5" key="2">
    <citation type="submission" date="2023-07" db="EMBL/GenBank/DDBJ databases">
        <title>Zobellia barbeyronii sp. nov., a new marine flavobacterium, isolated from green and red algae.</title>
        <authorList>
            <person name="Nedashkovskaya O.I."/>
            <person name="Otstavnykh N."/>
            <person name="Zhukova N."/>
            <person name="Guzev K."/>
            <person name="Chausova V."/>
            <person name="Tekutyeva L."/>
            <person name="Mikhailov V."/>
            <person name="Isaeva M."/>
        </authorList>
    </citation>
    <scope>NUCLEOTIDE SEQUENCE [LARGE SCALE GENOMIC DNA]</scope>
    <source>
        <strain evidence="5">KMM 6746</strain>
    </source>
</reference>
<reference evidence="4 5" key="1">
    <citation type="submission" date="2020-06" db="EMBL/GenBank/DDBJ databases">
        <authorList>
            <person name="Isaeva M.P."/>
            <person name="Chernysheva N.Y."/>
        </authorList>
    </citation>
    <scope>NUCLEOTIDE SEQUENCE [LARGE SCALE GENOMIC DNA]</scope>
    <source>
        <strain evidence="4 5">KMM 6746</strain>
    </source>
</reference>
<keyword evidence="5" id="KW-1185">Reference proteome</keyword>
<dbReference type="InterPro" id="IPR029044">
    <property type="entry name" value="Nucleotide-diphossugar_trans"/>
</dbReference>
<comment type="caution">
    <text evidence="4">The sequence shown here is derived from an EMBL/GenBank/DDBJ whole genome shotgun (WGS) entry which is preliminary data.</text>
</comment>
<accession>A0ABS5WJ82</accession>
<dbReference type="Pfam" id="PF02709">
    <property type="entry name" value="Glyco_transf_7C"/>
    <property type="match status" value="1"/>
</dbReference>
<evidence type="ECO:0000259" key="2">
    <source>
        <dbReference type="Pfam" id="PF00535"/>
    </source>
</evidence>
<feature type="domain" description="Galactosyltransferase C-terminal" evidence="3">
    <location>
        <begin position="165"/>
        <end position="233"/>
    </location>
</feature>
<dbReference type="RefSeq" id="WP_214613404.1">
    <property type="nucleotide sequence ID" value="NZ_JACATN010000007.1"/>
</dbReference>
<proteinExistence type="predicted"/>
<dbReference type="PANTHER" id="PTHR43685:SF3">
    <property type="entry name" value="SLR2126 PROTEIN"/>
    <property type="match status" value="1"/>
</dbReference>
<dbReference type="Proteomes" id="UP000740413">
    <property type="component" value="Unassembled WGS sequence"/>
</dbReference>
<keyword evidence="1" id="KW-0808">Transferase</keyword>
<evidence type="ECO:0000313" key="5">
    <source>
        <dbReference type="Proteomes" id="UP000740413"/>
    </source>
</evidence>
<sequence length="267" mass="30626">MKSKPKLTIIISYYKALENLKLILKALGKQSFKNFEVIVSEDDNNPETVGFMVNNRDHYPFPIQHLNQKEDLGFRKNMMLNLSIKASNSDFLVFIDGDCVPHKHFAKQYADKAEIGYILWGRRVMLGQKKSMQILKNKSISGLDLFSLANSDSEKLKDAIYSPNLSLSLKEKGLKGCNWGVYKEHLVAVNGFDEDYIRAGVGEDDDIEWRLKENGLHKKSMKNKAIVYHLHHERSYADEGVRKNNELLEQKKKANHTKCLHGLDSLD</sequence>
<name>A0ABS5WJ82_9FLAO</name>
<evidence type="ECO:0000313" key="4">
    <source>
        <dbReference type="EMBL" id="MBT2163459.1"/>
    </source>
</evidence>
<dbReference type="InterPro" id="IPR001173">
    <property type="entry name" value="Glyco_trans_2-like"/>
</dbReference>
<gene>
    <name evidence="4" type="ORF">HW347_19465</name>
</gene>
<dbReference type="SUPFAM" id="SSF53448">
    <property type="entry name" value="Nucleotide-diphospho-sugar transferases"/>
    <property type="match status" value="1"/>
</dbReference>